<proteinExistence type="predicted"/>
<dbReference type="RefSeq" id="XP_037147447.1">
    <property type="nucleotide sequence ID" value="XM_037297322.1"/>
</dbReference>
<gene>
    <name evidence="3" type="ORF">HO133_006424</name>
</gene>
<dbReference type="Pfam" id="PF22740">
    <property type="entry name" value="PapZ_C"/>
    <property type="match status" value="1"/>
</dbReference>
<evidence type="ECO:0000259" key="2">
    <source>
        <dbReference type="Pfam" id="PF22740"/>
    </source>
</evidence>
<protein>
    <recommendedName>
        <fullName evidence="2">RapZ C-terminal domain-containing protein</fullName>
    </recommendedName>
</protein>
<dbReference type="EMBL" id="JACCJB010000024">
    <property type="protein sequence ID" value="KAF6218012.1"/>
    <property type="molecule type" value="Genomic_DNA"/>
</dbReference>
<accession>A0A8H6C6S9</accession>
<evidence type="ECO:0000313" key="4">
    <source>
        <dbReference type="Proteomes" id="UP000593566"/>
    </source>
</evidence>
<sequence>MPVANVLVTQYIVSHPKGNGPCLRQCVHFITFGLSYGSAEVHGCPLILELDLSKHQPPQKHLCEEFTGRNREVAENFFSVPANEEEFHRALGELEQRMKREPRGGCVAVLINCTAGMHRSVAMAERLAEAVWSWGGFGAECLHLDLWKGMTMQEKTAARVGDTGMSEGRPARGHRHSRHGVQATSETRASEKRPRGPAATADAVLPPREAPVPQKTVSWATARSVGELHLQKRQTADRSADTWGKDENRGRRLTP</sequence>
<evidence type="ECO:0000256" key="1">
    <source>
        <dbReference type="SAM" id="MobiDB-lite"/>
    </source>
</evidence>
<name>A0A8H6C6S9_9LECA</name>
<feature type="domain" description="RapZ C-terminal" evidence="2">
    <location>
        <begin position="27"/>
        <end position="133"/>
    </location>
</feature>
<comment type="caution">
    <text evidence="3">The sequence shown here is derived from an EMBL/GenBank/DDBJ whole genome shotgun (WGS) entry which is preliminary data.</text>
</comment>
<dbReference type="InterPro" id="IPR053931">
    <property type="entry name" value="RapZ_C"/>
</dbReference>
<organism evidence="3 4">
    <name type="scientific">Letharia lupina</name>
    <dbReference type="NCBI Taxonomy" id="560253"/>
    <lineage>
        <taxon>Eukaryota</taxon>
        <taxon>Fungi</taxon>
        <taxon>Dikarya</taxon>
        <taxon>Ascomycota</taxon>
        <taxon>Pezizomycotina</taxon>
        <taxon>Lecanoromycetes</taxon>
        <taxon>OSLEUM clade</taxon>
        <taxon>Lecanoromycetidae</taxon>
        <taxon>Lecanorales</taxon>
        <taxon>Lecanorineae</taxon>
        <taxon>Parmeliaceae</taxon>
        <taxon>Letharia</taxon>
    </lineage>
</organism>
<dbReference type="AlphaFoldDB" id="A0A8H6C6S9"/>
<dbReference type="Proteomes" id="UP000593566">
    <property type="component" value="Unassembled WGS sequence"/>
</dbReference>
<feature type="region of interest" description="Disordered" evidence="1">
    <location>
        <begin position="158"/>
        <end position="255"/>
    </location>
</feature>
<feature type="compositionally biased region" description="Basic and acidic residues" evidence="1">
    <location>
        <begin position="234"/>
        <end position="255"/>
    </location>
</feature>
<reference evidence="3 4" key="1">
    <citation type="journal article" date="2020" name="Genomics">
        <title>Complete, high-quality genomes from long-read metagenomic sequencing of two wolf lichen thalli reveals enigmatic genome architecture.</title>
        <authorList>
            <person name="McKenzie S.K."/>
            <person name="Walston R.F."/>
            <person name="Allen J.L."/>
        </authorList>
    </citation>
    <scope>NUCLEOTIDE SEQUENCE [LARGE SCALE GENOMIC DNA]</scope>
    <source>
        <strain evidence="3">WasteWater1</strain>
    </source>
</reference>
<evidence type="ECO:0000313" key="3">
    <source>
        <dbReference type="EMBL" id="KAF6218012.1"/>
    </source>
</evidence>
<keyword evidence="4" id="KW-1185">Reference proteome</keyword>
<dbReference type="GeneID" id="59334825"/>